<dbReference type="GO" id="GO:0005621">
    <property type="term" value="C:cellular bud scar"/>
    <property type="evidence" value="ECO:0007669"/>
    <property type="project" value="TreeGrafter"/>
</dbReference>
<evidence type="ECO:0000256" key="3">
    <source>
        <dbReference type="SAM" id="SignalP"/>
    </source>
</evidence>
<evidence type="ECO:0000259" key="6">
    <source>
        <dbReference type="Pfam" id="PF20843"/>
    </source>
</evidence>
<feature type="region of interest" description="Disordered" evidence="1">
    <location>
        <begin position="1116"/>
        <end position="1151"/>
    </location>
</feature>
<reference evidence="8" key="1">
    <citation type="journal article" date="2013" name="Genome Announc.">
        <title>Genome sequence of the food spoilage yeast Zygosaccharomyces bailii CLIB 213(T).</title>
        <authorList>
            <person name="Galeote V."/>
            <person name="Bigey F."/>
            <person name="Devillers H."/>
            <person name="Neuveglise C."/>
            <person name="Dequin S."/>
        </authorList>
    </citation>
    <scope>NUCLEOTIDE SEQUENCE [LARGE SCALE GENOMIC DNA]</scope>
    <source>
        <strain evidence="8">CLIB 213 / ATCC 58445 / CBS 680 / CCRC 21525 / NBRC 1098 / NCYC 1416 / NRRL Y-2227</strain>
    </source>
</reference>
<dbReference type="PANTHER" id="PTHR31778">
    <property type="entry name" value="BUD SITE SELECTION PROTEIN RAX2"/>
    <property type="match status" value="1"/>
</dbReference>
<accession>A0A8J2T4L8</accession>
<dbReference type="Proteomes" id="UP000019375">
    <property type="component" value="Unassembled WGS sequence"/>
</dbReference>
<evidence type="ECO:0000259" key="5">
    <source>
        <dbReference type="Pfam" id="PF20842"/>
    </source>
</evidence>
<feature type="transmembrane region" description="Helical" evidence="2">
    <location>
        <begin position="1160"/>
        <end position="1187"/>
    </location>
</feature>
<keyword evidence="8" id="KW-1185">Reference proteome</keyword>
<feature type="domain" description="Rax2-like third" evidence="6">
    <location>
        <begin position="422"/>
        <end position="571"/>
    </location>
</feature>
<evidence type="ECO:0000313" key="7">
    <source>
        <dbReference type="EMBL" id="CDF87386.1"/>
    </source>
</evidence>
<dbReference type="Pfam" id="PF20843">
    <property type="entry name" value="Rax2_3"/>
    <property type="match status" value="1"/>
</dbReference>
<feature type="domain" description="Rax2-like C-terminal" evidence="4">
    <location>
        <begin position="867"/>
        <end position="1102"/>
    </location>
</feature>
<feature type="domain" description="Rax2-like second" evidence="5">
    <location>
        <begin position="247"/>
        <end position="410"/>
    </location>
</feature>
<protein>
    <submittedName>
        <fullName evidence="7">BN860_05204g1_1</fullName>
    </submittedName>
</protein>
<feature type="signal peptide" evidence="3">
    <location>
        <begin position="1"/>
        <end position="16"/>
    </location>
</feature>
<dbReference type="EMBL" id="HG316454">
    <property type="protein sequence ID" value="CDF87386.1"/>
    <property type="molecule type" value="Genomic_DNA"/>
</dbReference>
<dbReference type="GO" id="GO:1902929">
    <property type="term" value="C:plasma membrane of growing cell tip"/>
    <property type="evidence" value="ECO:0007669"/>
    <property type="project" value="TreeGrafter"/>
</dbReference>
<feature type="chain" id="PRO_5035194159" evidence="3">
    <location>
        <begin position="17"/>
        <end position="1216"/>
    </location>
</feature>
<keyword evidence="2" id="KW-0472">Membrane</keyword>
<evidence type="ECO:0000256" key="1">
    <source>
        <dbReference type="SAM" id="MobiDB-lite"/>
    </source>
</evidence>
<evidence type="ECO:0000313" key="8">
    <source>
        <dbReference type="Proteomes" id="UP000019375"/>
    </source>
</evidence>
<dbReference type="GO" id="GO:0005935">
    <property type="term" value="C:cellular bud neck"/>
    <property type="evidence" value="ECO:0007669"/>
    <property type="project" value="TreeGrafter"/>
</dbReference>
<keyword evidence="3" id="KW-0732">Signal</keyword>
<evidence type="ECO:0000259" key="4">
    <source>
        <dbReference type="Pfam" id="PF12768"/>
    </source>
</evidence>
<keyword evidence="2" id="KW-1133">Transmembrane helix</keyword>
<dbReference type="Pfam" id="PF12768">
    <property type="entry name" value="Rax2"/>
    <property type="match status" value="1"/>
</dbReference>
<dbReference type="PANTHER" id="PTHR31778:SF2">
    <property type="entry name" value="BUD SITE SELECTION PROTEIN RAX2"/>
    <property type="match status" value="1"/>
</dbReference>
<proteinExistence type="predicted"/>
<feature type="compositionally biased region" description="Low complexity" evidence="1">
    <location>
        <begin position="1116"/>
        <end position="1147"/>
    </location>
</feature>
<dbReference type="GO" id="GO:0000282">
    <property type="term" value="P:cellular bud site selection"/>
    <property type="evidence" value="ECO:0007669"/>
    <property type="project" value="TreeGrafter"/>
</dbReference>
<dbReference type="Pfam" id="PF20842">
    <property type="entry name" value="Rax2_2"/>
    <property type="match status" value="1"/>
</dbReference>
<dbReference type="OrthoDB" id="2503993at2759"/>
<dbReference type="AlphaFoldDB" id="A0A8J2T4L8"/>
<dbReference type="InterPro" id="IPR048266">
    <property type="entry name" value="Rax2-like_second"/>
</dbReference>
<organism evidence="7 8">
    <name type="scientific">Zygosaccharomyces bailii (strain CLIB 213 / ATCC 58445 / CBS 680 / BCRC 21525 / NBRC 1098 / NCYC 1416 / NRRL Y-2227)</name>
    <dbReference type="NCBI Taxonomy" id="1333698"/>
    <lineage>
        <taxon>Eukaryota</taxon>
        <taxon>Fungi</taxon>
        <taxon>Dikarya</taxon>
        <taxon>Ascomycota</taxon>
        <taxon>Saccharomycotina</taxon>
        <taxon>Saccharomycetes</taxon>
        <taxon>Saccharomycetales</taxon>
        <taxon>Saccharomycetaceae</taxon>
        <taxon>Zygosaccharomyces</taxon>
    </lineage>
</organism>
<name>A0A8J2T4L8_ZYGB2</name>
<evidence type="ECO:0000256" key="2">
    <source>
        <dbReference type="SAM" id="Phobius"/>
    </source>
</evidence>
<gene>
    <name evidence="7" type="ORF">BN860_05204g</name>
</gene>
<dbReference type="InterPro" id="IPR048265">
    <property type="entry name" value="Rax2-like_third"/>
</dbReference>
<sequence>MLSVVPLYFLLAICSASHLLDLQRQFNSSDVDISHLGLSSNDNNALELLGGCQDFSFYRYTGQENFTRPLSSTTDSKGLIYYSNNTFLQLANGFNDTEIKHIVALGRDSFILGGTGRLEGHELENQLLYNLTDNTFKPIFRHGLTNINSILVDGSLVYFGGDFSYSNESDTGHSAILWDSEQNSTSLLPFLGFGKNSSVNSIVKLDNDNILFAGKFYELDKASLLENQPLSNSSRSSNWTDVELGLAIPLQNANWTYGQSKFNTSGFVCPNSAEESWLQYGTSGSLSCTLPQESTPNKVRIYNSPIGSDEISLFRIITSPSQGIMNLTYVDPETGETRYCDAFCPLYNREKLKQTSANSSSAQHMTTFTKNNTTDIKWGRDFQEFAFVNDIAISSVEFFALSSYGENVGLSSFQLFQSSPSIYANNSLNKPACDSMKSYSEAKLSNNDWKQGLDGQTYLSTEYIPGKGDKPKVVFYPHIQYPGDYIITLYTPGCLGDGTCSQRAIVNVTLWDGDTNEPLSTGTVYENNNELKYNELYSGHLNSSPRVTLEYYSSIYPNNPSSVVVADYISIVAKSIDNFRKSNLKNITLNGLFQYQLSNFTHKTLINHTEVGNTPLNQFPLANFAPNSSIFASLYDNTTLLLADANTSAIKVKLDKEWNITSSAKYETDMQIKGIGSYSKGLVLFGSDNISANHSTALSFDGGFTSLDKINKSIESFVNLTLHESELIVFGNEFVYNVSSGGYTSNSTIFSLSVWSAGQNAYGDLIFSGAVSTNDFSTLNGPFHIFQNGSLKSVNNLGEHFNPYLGTHLNDTLTAYAYKDGSHSSLVFSNAIKGDWEWPHLIQSMLYSNKDTVLAIGTASSSYSSQLTLLNLTTFKMLANETFNEGTDVSTMILFDKDATLLVGGSFSIPEARCHGLCLFNYKSKTWSSFANGTINGNVSEIQLHNTTELLISGSFKVQNSSNVNLASLQITGERIRPLLAGWKEPLKSFIVSGNTLIAWNATNLVTYDNSSWKDVPIPISDSSPGIKDVKDLQLQQSQTKRDLSSSGSKALLVYGAFREEQNNAYQGLIYDYDSWEPFFMVNFKGSDSNSKPNLFMNKNFSDLYISEETLLNQNTTRTSSLRSSSTTLPPLSKTSTASSIASSSPSDKAEHHHKVDRGFVVLIGLALAVGTVAAIGIIGVLVAYIFGADIGEYEFLNPPSGIGSVNGTAPPEKLP</sequence>
<keyword evidence="2" id="KW-0812">Transmembrane</keyword>
<dbReference type="InterPro" id="IPR024982">
    <property type="entry name" value="Rax2-like_C"/>
</dbReference>